<dbReference type="HOGENOM" id="CLU_3035572_0_0_1"/>
<evidence type="ECO:0000313" key="2">
    <source>
        <dbReference type="EnsemblPlants" id="OB02G32220.1"/>
    </source>
</evidence>
<reference evidence="2" key="1">
    <citation type="submission" date="2013-04" db="UniProtKB">
        <authorList>
            <consortium name="EnsemblPlants"/>
        </authorList>
    </citation>
    <scope>IDENTIFICATION</scope>
</reference>
<name>J3LF05_ORYBR</name>
<proteinExistence type="predicted"/>
<accession>J3LF05</accession>
<evidence type="ECO:0000313" key="3">
    <source>
        <dbReference type="Proteomes" id="UP000006038"/>
    </source>
</evidence>
<keyword evidence="3" id="KW-1185">Reference proteome</keyword>
<dbReference type="AlphaFoldDB" id="J3LF05"/>
<evidence type="ECO:0000256" key="1">
    <source>
        <dbReference type="SAM" id="MobiDB-lite"/>
    </source>
</evidence>
<dbReference type="EnsemblPlants" id="OB02G32220.1">
    <property type="protein sequence ID" value="OB02G32220.1"/>
    <property type="gene ID" value="OB02G32220"/>
</dbReference>
<sequence>MTVFGRSTRGRRAPARRSCTPATWTGRTRGSGSTCGRPAEWVSRRTSWWPGCRRT</sequence>
<organism evidence="2">
    <name type="scientific">Oryza brachyantha</name>
    <name type="common">malo sina</name>
    <dbReference type="NCBI Taxonomy" id="4533"/>
    <lineage>
        <taxon>Eukaryota</taxon>
        <taxon>Viridiplantae</taxon>
        <taxon>Streptophyta</taxon>
        <taxon>Embryophyta</taxon>
        <taxon>Tracheophyta</taxon>
        <taxon>Spermatophyta</taxon>
        <taxon>Magnoliopsida</taxon>
        <taxon>Liliopsida</taxon>
        <taxon>Poales</taxon>
        <taxon>Poaceae</taxon>
        <taxon>BOP clade</taxon>
        <taxon>Oryzoideae</taxon>
        <taxon>Oryzeae</taxon>
        <taxon>Oryzinae</taxon>
        <taxon>Oryza</taxon>
    </lineage>
</organism>
<protein>
    <submittedName>
        <fullName evidence="2">Uncharacterized protein</fullName>
    </submittedName>
</protein>
<feature type="region of interest" description="Disordered" evidence="1">
    <location>
        <begin position="1"/>
        <end position="38"/>
    </location>
</feature>
<dbReference type="Proteomes" id="UP000006038">
    <property type="component" value="Unassembled WGS sequence"/>
</dbReference>
<feature type="compositionally biased region" description="Low complexity" evidence="1">
    <location>
        <begin position="23"/>
        <end position="37"/>
    </location>
</feature>
<dbReference type="Gramene" id="OB02G32220.1">
    <property type="protein sequence ID" value="OB02G32220.1"/>
    <property type="gene ID" value="OB02G32220"/>
</dbReference>